<dbReference type="SUPFAM" id="SSF81321">
    <property type="entry name" value="Family A G protein-coupled receptor-like"/>
    <property type="match status" value="1"/>
</dbReference>
<dbReference type="CDD" id="cd00637">
    <property type="entry name" value="7tm_classA_rhodopsin-like"/>
    <property type="match status" value="1"/>
</dbReference>
<organism evidence="8 9">
    <name type="scientific">Extremus antarcticus</name>
    <dbReference type="NCBI Taxonomy" id="702011"/>
    <lineage>
        <taxon>Eukaryota</taxon>
        <taxon>Fungi</taxon>
        <taxon>Dikarya</taxon>
        <taxon>Ascomycota</taxon>
        <taxon>Pezizomycotina</taxon>
        <taxon>Dothideomycetes</taxon>
        <taxon>Dothideomycetidae</taxon>
        <taxon>Mycosphaerellales</taxon>
        <taxon>Extremaceae</taxon>
        <taxon>Extremus</taxon>
    </lineage>
</organism>
<comment type="caution">
    <text evidence="8">The sequence shown here is derived from an EMBL/GenBank/DDBJ whole genome shotgun (WGS) entry which is preliminary data.</text>
</comment>
<accession>A0AAJ0GBP6</accession>
<dbReference type="PANTHER" id="PTHR23112:SF37">
    <property type="entry name" value="G PROTEIN-COUPLED RECEPTOR GPR1"/>
    <property type="match status" value="1"/>
</dbReference>
<keyword evidence="2 6" id="KW-0812">Transmembrane</keyword>
<gene>
    <name evidence="8" type="ORF">LTR09_009680</name>
</gene>
<keyword evidence="3 6" id="KW-1133">Transmembrane helix</keyword>
<feature type="compositionally biased region" description="Polar residues" evidence="5">
    <location>
        <begin position="377"/>
        <end position="396"/>
    </location>
</feature>
<proteinExistence type="predicted"/>
<dbReference type="Pfam" id="PF11970">
    <property type="entry name" value="GPR_Gpa2_C"/>
    <property type="match status" value="1"/>
</dbReference>
<dbReference type="Gene3D" id="1.20.1070.10">
    <property type="entry name" value="Rhodopsin 7-helix transmembrane proteins"/>
    <property type="match status" value="1"/>
</dbReference>
<evidence type="ECO:0000259" key="7">
    <source>
        <dbReference type="Pfam" id="PF11970"/>
    </source>
</evidence>
<dbReference type="AlphaFoldDB" id="A0AAJ0GBP6"/>
<keyword evidence="4 6" id="KW-0472">Membrane</keyword>
<feature type="transmembrane region" description="Helical" evidence="6">
    <location>
        <begin position="35"/>
        <end position="61"/>
    </location>
</feature>
<dbReference type="GO" id="GO:0005886">
    <property type="term" value="C:plasma membrane"/>
    <property type="evidence" value="ECO:0007669"/>
    <property type="project" value="TreeGrafter"/>
</dbReference>
<feature type="region of interest" description="Disordered" evidence="5">
    <location>
        <begin position="324"/>
        <end position="350"/>
    </location>
</feature>
<feature type="domain" description="G protein-coupled receptor GPR1/2/3 C-terminal" evidence="7">
    <location>
        <begin position="252"/>
        <end position="318"/>
    </location>
</feature>
<evidence type="ECO:0000256" key="2">
    <source>
        <dbReference type="ARBA" id="ARBA00022692"/>
    </source>
</evidence>
<name>A0AAJ0GBP6_9PEZI</name>
<dbReference type="EMBL" id="JAWDJX010000043">
    <property type="protein sequence ID" value="KAK3049026.1"/>
    <property type="molecule type" value="Genomic_DNA"/>
</dbReference>
<keyword evidence="9" id="KW-1185">Reference proteome</keyword>
<evidence type="ECO:0000256" key="6">
    <source>
        <dbReference type="SAM" id="Phobius"/>
    </source>
</evidence>
<feature type="compositionally biased region" description="Basic and acidic residues" evidence="5">
    <location>
        <begin position="410"/>
        <end position="432"/>
    </location>
</feature>
<dbReference type="Proteomes" id="UP001271007">
    <property type="component" value="Unassembled WGS sequence"/>
</dbReference>
<sequence length="444" mass="49662">MPSPPYSPRVMVDGNSYFPSPYSLDPLPADLQSGLIPVGVLALLSVVSTLILISFICIRLATWKLHYRTFIGYNQYVILVLNLLIADLQQSSAFLISFHWIRLGKIMAPSSPCFAQAWLLHSGDVSSGFFVFAIALHTFYTAVHGKRIGFKTFAILVVCIWVFSYFLTGIGVGMHGEKYFVRAGAWCWVSEAYEDDRLALHYIWVFLVQFGTVVIYIITFFMLRHKTKQLFALHAASGDRGNGPNIATIRSVNRITKLMTLYPCVYVLLTLPVSAGRMWSMAHNATPYSDAYACAAGAMITSCGWVDSLLYTLTRRKLLQDTMPGNHSARRTRGSDWDNELGSKGITHTRTVTVEGGQVMDILSPKEEGYSRPPSYPSHTHNVSNATWERPSSPTGSIDPILSGRATRGLKKEVEVETKEVSSDEQEKRDEITALPRSWSRRDR</sequence>
<feature type="transmembrane region" description="Helical" evidence="6">
    <location>
        <begin position="118"/>
        <end position="140"/>
    </location>
</feature>
<feature type="region of interest" description="Disordered" evidence="5">
    <location>
        <begin position="365"/>
        <end position="444"/>
    </location>
</feature>
<evidence type="ECO:0000313" key="8">
    <source>
        <dbReference type="EMBL" id="KAK3049026.1"/>
    </source>
</evidence>
<protein>
    <recommendedName>
        <fullName evidence="7">G protein-coupled receptor GPR1/2/3 C-terminal domain-containing protein</fullName>
    </recommendedName>
</protein>
<reference evidence="8" key="1">
    <citation type="submission" date="2023-04" db="EMBL/GenBank/DDBJ databases">
        <title>Black Yeasts Isolated from many extreme environments.</title>
        <authorList>
            <person name="Coleine C."/>
            <person name="Stajich J.E."/>
            <person name="Selbmann L."/>
        </authorList>
    </citation>
    <scope>NUCLEOTIDE SEQUENCE</scope>
    <source>
        <strain evidence="8">CCFEE 5312</strain>
    </source>
</reference>
<feature type="transmembrane region" description="Helical" evidence="6">
    <location>
        <begin position="152"/>
        <end position="172"/>
    </location>
</feature>
<evidence type="ECO:0000256" key="3">
    <source>
        <dbReference type="ARBA" id="ARBA00022989"/>
    </source>
</evidence>
<evidence type="ECO:0000256" key="4">
    <source>
        <dbReference type="ARBA" id="ARBA00023136"/>
    </source>
</evidence>
<dbReference type="InterPro" id="IPR022596">
    <property type="entry name" value="GPR1/2/3_C"/>
</dbReference>
<comment type="subcellular location">
    <subcellularLocation>
        <location evidence="1">Membrane</location>
        <topology evidence="1">Multi-pass membrane protein</topology>
    </subcellularLocation>
</comment>
<dbReference type="PANTHER" id="PTHR23112">
    <property type="entry name" value="G PROTEIN-COUPLED RECEPTOR 157-RELATED"/>
    <property type="match status" value="1"/>
</dbReference>
<evidence type="ECO:0000256" key="5">
    <source>
        <dbReference type="SAM" id="MobiDB-lite"/>
    </source>
</evidence>
<feature type="transmembrane region" description="Helical" evidence="6">
    <location>
        <begin position="202"/>
        <end position="223"/>
    </location>
</feature>
<dbReference type="GO" id="GO:0004930">
    <property type="term" value="F:G protein-coupled receptor activity"/>
    <property type="evidence" value="ECO:0007669"/>
    <property type="project" value="TreeGrafter"/>
</dbReference>
<feature type="transmembrane region" description="Helical" evidence="6">
    <location>
        <begin position="73"/>
        <end position="98"/>
    </location>
</feature>
<dbReference type="GO" id="GO:0007189">
    <property type="term" value="P:adenylate cyclase-activating G protein-coupled receptor signaling pathway"/>
    <property type="evidence" value="ECO:0007669"/>
    <property type="project" value="TreeGrafter"/>
</dbReference>
<evidence type="ECO:0000313" key="9">
    <source>
        <dbReference type="Proteomes" id="UP001271007"/>
    </source>
</evidence>
<feature type="transmembrane region" description="Helical" evidence="6">
    <location>
        <begin position="291"/>
        <end position="313"/>
    </location>
</feature>
<evidence type="ECO:0000256" key="1">
    <source>
        <dbReference type="ARBA" id="ARBA00004141"/>
    </source>
</evidence>
<feature type="transmembrane region" description="Helical" evidence="6">
    <location>
        <begin position="260"/>
        <end position="279"/>
    </location>
</feature>